<evidence type="ECO:0000313" key="1">
    <source>
        <dbReference type="EMBL" id="XCN28189.1"/>
    </source>
</evidence>
<organism evidence="1">
    <name type="scientific">Pantoea phage Survivor</name>
    <dbReference type="NCBI Taxonomy" id="3232176"/>
    <lineage>
        <taxon>Viruses</taxon>
        <taxon>Duplodnaviria</taxon>
        <taxon>Heunggongvirae</taxon>
        <taxon>Uroviricota</taxon>
        <taxon>Caudoviricetes</taxon>
    </lineage>
</organism>
<reference evidence="1" key="1">
    <citation type="submission" date="2024-06" db="EMBL/GenBank/DDBJ databases">
        <authorList>
            <person name="Gannavaram S."/>
            <person name="Nemani S."/>
            <person name="Datta M."/>
            <person name="Picchiottino A."/>
            <person name="Mereddy A."/>
            <person name="Gannavaram N."/>
            <person name="Honeycutt C."/>
            <person name="Tran D."/>
            <person name="Choi K."/>
            <person name="Srinivasan K."/>
            <person name="Johnson A."/>
        </authorList>
    </citation>
    <scope>NUCLEOTIDE SEQUENCE</scope>
</reference>
<dbReference type="EMBL" id="PP885733">
    <property type="protein sequence ID" value="XCN28189.1"/>
    <property type="molecule type" value="Genomic_DNA"/>
</dbReference>
<sequence>MSKQVFDLKLAEAEVAAMDKAANDFADAVEAIKATNSQDIGMVLVNVPANVEINVKSEDSDNIDGFEVDVVLLDSITGSDGEEIEFEGQDGRKFVPSFDSKEDGKYILHYFIKADEEVLLKLKASYDHNTGIVKADGHGFEKCSVRINLKPKAE</sequence>
<name>A0AAU8KXC4_9CAUD</name>
<protein>
    <submittedName>
        <fullName evidence="1">Uncharacterized protein</fullName>
    </submittedName>
</protein>
<proteinExistence type="predicted"/>
<accession>A0AAU8KXC4</accession>